<reference evidence="1" key="1">
    <citation type="journal article" date="2018" name="Genome Biol.">
        <title>SKESA: strategic k-mer extension for scrupulous assemblies.</title>
        <authorList>
            <person name="Souvorov A."/>
            <person name="Agarwala R."/>
            <person name="Lipman D.J."/>
        </authorList>
    </citation>
    <scope>NUCLEOTIDE SEQUENCE</scope>
    <source>
        <strain evidence="1">MA.AU5 KAK-SR</strain>
    </source>
</reference>
<accession>A0A743HLF2</accession>
<organism evidence="1">
    <name type="scientific">Salmonella enterica</name>
    <name type="common">Salmonella choleraesuis</name>
    <dbReference type="NCBI Taxonomy" id="28901"/>
    <lineage>
        <taxon>Bacteria</taxon>
        <taxon>Pseudomonadati</taxon>
        <taxon>Pseudomonadota</taxon>
        <taxon>Gammaproteobacteria</taxon>
        <taxon>Enterobacterales</taxon>
        <taxon>Enterobacteriaceae</taxon>
        <taxon>Salmonella</taxon>
    </lineage>
</organism>
<evidence type="ECO:0000313" key="1">
    <source>
        <dbReference type="EMBL" id="HAF1791831.1"/>
    </source>
</evidence>
<dbReference type="EMBL" id="DAAUKB010000004">
    <property type="protein sequence ID" value="HAF1791831.1"/>
    <property type="molecule type" value="Genomic_DNA"/>
</dbReference>
<proteinExistence type="predicted"/>
<dbReference type="AlphaFoldDB" id="A0A743HLF2"/>
<sequence>MTDPRNTHQMFDIDMSALTGLRDAIEATNSQMMGAYNRALKRTALHMHRVSVSMILESLAVKKRKTVTKRVQKFIKKRDAGGSGELSSVKLWYGMNPFRIHELRGAMKQPRAQKQPRDPETGHFLKTKKGTRNATFIPKGAALKPTTYDDSFVAEHYGYKAIWIRKDERAGIREARVPVADLVQDEIDEYIADAIGPVFMRYFEQDLRGRVAGNVHVNGKGKRI</sequence>
<reference evidence="1" key="2">
    <citation type="submission" date="2020-02" db="EMBL/GenBank/DDBJ databases">
        <authorList>
            <consortium name="NCBI Pathogen Detection Project"/>
        </authorList>
    </citation>
    <scope>NUCLEOTIDE SEQUENCE</scope>
    <source>
        <strain evidence="1">MA.AU5 KAK-SR</strain>
    </source>
</reference>
<name>A0A743HLF2_SALER</name>
<protein>
    <submittedName>
        <fullName evidence="1">Uncharacterized protein</fullName>
    </submittedName>
</protein>
<comment type="caution">
    <text evidence="1">The sequence shown here is derived from an EMBL/GenBank/DDBJ whole genome shotgun (WGS) entry which is preliminary data.</text>
</comment>
<gene>
    <name evidence="1" type="ORF">G9B33_002849</name>
</gene>